<evidence type="ECO:0000313" key="2">
    <source>
        <dbReference type="Proteomes" id="UP000734218"/>
    </source>
</evidence>
<evidence type="ECO:0000313" key="1">
    <source>
        <dbReference type="EMBL" id="NJC33868.1"/>
    </source>
</evidence>
<keyword evidence="2" id="KW-1185">Reference proteome</keyword>
<name>A0ABX0XKJ9_9SPHN</name>
<proteinExistence type="predicted"/>
<comment type="caution">
    <text evidence="1">The sequence shown here is derived from an EMBL/GenBank/DDBJ whole genome shotgun (WGS) entry which is preliminary data.</text>
</comment>
<organism evidence="1 2">
    <name type="scientific">Sphingomonas jejuensis</name>
    <dbReference type="NCBI Taxonomy" id="904715"/>
    <lineage>
        <taxon>Bacteria</taxon>
        <taxon>Pseudomonadati</taxon>
        <taxon>Pseudomonadota</taxon>
        <taxon>Alphaproteobacteria</taxon>
        <taxon>Sphingomonadales</taxon>
        <taxon>Sphingomonadaceae</taxon>
        <taxon>Sphingomonas</taxon>
    </lineage>
</organism>
<dbReference type="Proteomes" id="UP000734218">
    <property type="component" value="Unassembled WGS sequence"/>
</dbReference>
<dbReference type="RefSeq" id="WP_167953796.1">
    <property type="nucleotide sequence ID" value="NZ_JAATJE010000001.1"/>
</dbReference>
<dbReference type="EMBL" id="JAATJE010000001">
    <property type="protein sequence ID" value="NJC33868.1"/>
    <property type="molecule type" value="Genomic_DNA"/>
</dbReference>
<protein>
    <submittedName>
        <fullName evidence="1">Uncharacterized protein</fullName>
    </submittedName>
</protein>
<accession>A0ABX0XKJ9</accession>
<gene>
    <name evidence="1" type="ORF">GGR88_001342</name>
</gene>
<sequence length="162" mass="17098">MIKFLVDYTTKASEPEAFTAGSVIDGRPPASELHFVSRRVAAFLDAGGRLTDAFGKELEDPFVQAADQGSAAPPPALPDPLDGMNGAQLREAAKLEKVTIGIGVTLDGMRKLIRDNRADLAKLDRDVLIAVAAAEQIEISAEADDATLRDVISAARVARATA</sequence>
<reference evidence="1 2" key="1">
    <citation type="submission" date="2020-03" db="EMBL/GenBank/DDBJ databases">
        <title>Genomic Encyclopedia of Type Strains, Phase IV (KMG-IV): sequencing the most valuable type-strain genomes for metagenomic binning, comparative biology and taxonomic classification.</title>
        <authorList>
            <person name="Goeker M."/>
        </authorList>
    </citation>
    <scope>NUCLEOTIDE SEQUENCE [LARGE SCALE GENOMIC DNA]</scope>
    <source>
        <strain evidence="1 2">DSM 27651</strain>
    </source>
</reference>